<name>A0ABY4CWJ9_9BACL</name>
<evidence type="ECO:0000313" key="3">
    <source>
        <dbReference type="EMBL" id="UOF92280.1"/>
    </source>
</evidence>
<evidence type="ECO:0000259" key="2">
    <source>
        <dbReference type="PROSITE" id="PS51832"/>
    </source>
</evidence>
<dbReference type="PANTHER" id="PTHR45228:SF1">
    <property type="entry name" value="CYCLIC DI-GMP PHOSPHODIESTERASE TM_0186"/>
    <property type="match status" value="1"/>
</dbReference>
<dbReference type="Pfam" id="PF13487">
    <property type="entry name" value="HD_5"/>
    <property type="match status" value="1"/>
</dbReference>
<evidence type="ECO:0000259" key="1">
    <source>
        <dbReference type="PROSITE" id="PS50112"/>
    </source>
</evidence>
<dbReference type="Gene3D" id="3.30.450.20">
    <property type="entry name" value="PAS domain"/>
    <property type="match status" value="1"/>
</dbReference>
<dbReference type="PROSITE" id="PS51832">
    <property type="entry name" value="HD_GYP"/>
    <property type="match status" value="1"/>
</dbReference>
<feature type="domain" description="PAS" evidence="1">
    <location>
        <begin position="4"/>
        <end position="81"/>
    </location>
</feature>
<dbReference type="SMART" id="SM00471">
    <property type="entry name" value="HDc"/>
    <property type="match status" value="1"/>
</dbReference>
<protein>
    <submittedName>
        <fullName evidence="3">HD domain-containing protein</fullName>
    </submittedName>
</protein>
<dbReference type="InterPro" id="IPR052020">
    <property type="entry name" value="Cyclic_di-GMP/3'3'-cGAMP_PDE"/>
</dbReference>
<proteinExistence type="predicted"/>
<dbReference type="InterPro" id="IPR037522">
    <property type="entry name" value="HD_GYP_dom"/>
</dbReference>
<dbReference type="EMBL" id="CP089291">
    <property type="protein sequence ID" value="UOF92280.1"/>
    <property type="molecule type" value="Genomic_DNA"/>
</dbReference>
<accession>A0ABY4CWJ9</accession>
<gene>
    <name evidence="3" type="ORF">LSG31_09010</name>
</gene>
<dbReference type="InterPro" id="IPR035965">
    <property type="entry name" value="PAS-like_dom_sf"/>
</dbReference>
<sequence length="343" mass="39013">MSILQESLELLIEPLLQSKTAVLIADENRDVLEVNHAWEELIGISRENIIGQNTRLLKTEYTNPSIYCGLLESIENFIPWQSVVIDFNKRTKTPVPICLSIFSYRNQTTGRSIYIATSTPIESLDVLFSLNIDASKTLESRLVMLMTKIAEWGDPVIEKHIENVYQNSRWIAQLAAKANLIEAEQIEDLALASTLHDIGKIQVAKQILFKPDKLTPGEHAHMREHAPTGSELIDWVYKQISPLFSYRTKMFKLASEAARSHHEWWNGKGYPDGLAGENIPIAARITALADVIDALQSERPYKKSWSLQDIKKYIIERSATQFDPQLVGLVRDYWESAPFYVST</sequence>
<evidence type="ECO:0000313" key="4">
    <source>
        <dbReference type="Proteomes" id="UP000830167"/>
    </source>
</evidence>
<dbReference type="Proteomes" id="UP000830167">
    <property type="component" value="Chromosome"/>
</dbReference>
<dbReference type="NCBIfam" id="TIGR00229">
    <property type="entry name" value="sensory_box"/>
    <property type="match status" value="1"/>
</dbReference>
<dbReference type="RefSeq" id="WP_347438958.1">
    <property type="nucleotide sequence ID" value="NZ_CP089291.1"/>
</dbReference>
<dbReference type="CDD" id="cd00077">
    <property type="entry name" value="HDc"/>
    <property type="match status" value="1"/>
</dbReference>
<dbReference type="InterPro" id="IPR000014">
    <property type="entry name" value="PAS"/>
</dbReference>
<dbReference type="Pfam" id="PF00989">
    <property type="entry name" value="PAS"/>
    <property type="match status" value="1"/>
</dbReference>
<dbReference type="PROSITE" id="PS50112">
    <property type="entry name" value="PAS"/>
    <property type="match status" value="1"/>
</dbReference>
<dbReference type="CDD" id="cd00130">
    <property type="entry name" value="PAS"/>
    <property type="match status" value="1"/>
</dbReference>
<organism evidence="3 4">
    <name type="scientific">Fodinisporobacter ferrooxydans</name>
    <dbReference type="NCBI Taxonomy" id="2901836"/>
    <lineage>
        <taxon>Bacteria</taxon>
        <taxon>Bacillati</taxon>
        <taxon>Bacillota</taxon>
        <taxon>Bacilli</taxon>
        <taxon>Bacillales</taxon>
        <taxon>Alicyclobacillaceae</taxon>
        <taxon>Fodinisporobacter</taxon>
    </lineage>
</organism>
<dbReference type="InterPro" id="IPR003607">
    <property type="entry name" value="HD/PDEase_dom"/>
</dbReference>
<dbReference type="SUPFAM" id="SSF55785">
    <property type="entry name" value="PYP-like sensor domain (PAS domain)"/>
    <property type="match status" value="1"/>
</dbReference>
<dbReference type="SUPFAM" id="SSF109604">
    <property type="entry name" value="HD-domain/PDEase-like"/>
    <property type="match status" value="1"/>
</dbReference>
<reference evidence="3" key="1">
    <citation type="submission" date="2021-12" db="EMBL/GenBank/DDBJ databases">
        <title>Alicyclobacillaceae gen. nov., sp. nov., isolated from chalcocite enrichment system.</title>
        <authorList>
            <person name="Jiang Z."/>
        </authorList>
    </citation>
    <scope>NUCLEOTIDE SEQUENCE</scope>
    <source>
        <strain evidence="3">MYW30-H2</strain>
    </source>
</reference>
<keyword evidence="4" id="KW-1185">Reference proteome</keyword>
<dbReference type="Gene3D" id="1.10.3210.10">
    <property type="entry name" value="Hypothetical protein af1432"/>
    <property type="match status" value="1"/>
</dbReference>
<feature type="domain" description="HD-GYP" evidence="2">
    <location>
        <begin position="135"/>
        <end position="343"/>
    </location>
</feature>
<dbReference type="InterPro" id="IPR013767">
    <property type="entry name" value="PAS_fold"/>
</dbReference>
<dbReference type="PANTHER" id="PTHR45228">
    <property type="entry name" value="CYCLIC DI-GMP PHOSPHODIESTERASE TM_0186-RELATED"/>
    <property type="match status" value="1"/>
</dbReference>